<evidence type="ECO:0000256" key="3">
    <source>
        <dbReference type="ARBA" id="ARBA00023110"/>
    </source>
</evidence>
<dbReference type="AlphaFoldDB" id="B2VL72"/>
<keyword evidence="10" id="KW-1185">Reference proteome</keyword>
<name>B2VL72_ERWT9</name>
<feature type="chain" id="PRO_5002784279" description="peptidylprolyl isomerase" evidence="7">
    <location>
        <begin position="26"/>
        <end position="546"/>
    </location>
</feature>
<dbReference type="InterPro" id="IPR046357">
    <property type="entry name" value="PPIase_dom_sf"/>
</dbReference>
<feature type="coiled-coil region" evidence="5">
    <location>
        <begin position="74"/>
        <end position="108"/>
    </location>
</feature>
<comment type="catalytic activity">
    <reaction evidence="1 4">
        <text>[protein]-peptidylproline (omega=180) = [protein]-peptidylproline (omega=0)</text>
        <dbReference type="Rhea" id="RHEA:16237"/>
        <dbReference type="Rhea" id="RHEA-COMP:10747"/>
        <dbReference type="Rhea" id="RHEA-COMP:10748"/>
        <dbReference type="ChEBI" id="CHEBI:83833"/>
        <dbReference type="ChEBI" id="CHEBI:83834"/>
        <dbReference type="EC" id="5.2.1.8"/>
    </reaction>
</comment>
<sequence length="546" mass="60874">MMLSTRLRRLAVVLPLLWGAESVRADDGIPALLQFAEKYSSRHKEAFAPLLSQEQVNQPAAGRQSESHALQRTLKERELQLTRLQTTLQQQEEALVAETARRVRAEEALQGQSKMADWTPLRKLLSELHHSVTGMFDQKRANATIARAKESARREQAAVRKADEQIVTLKEQISLLTQQLQEGEAKNNPEQSPMVAQLQTLKQQLEAEQAQQNALKLELKKLQEEQKGLHTALVTPLQEEKIALGQRLAQRDQQLTELEKQVQELQQVKQQKEASLLALQQENKTYKDQKDKLTRQLSGGEAELARQSQKLHQAQSDADGLRSRATLLAKPQMLKEPEQKQAYAAGDALGRDILTLLNQRKGWGVNADRQVVLAGVVDAFAGKYQLSADELSRALADSEQAVDAARKKMTISQQKSGEDFLAQFKKQKGVKQSPSGFLYRVDYAGDTPLQENDIVDVVVKETLTDGTVIQDMSLTSNVLSQPLKAYPPLFRDAMSYIKNHGSLTMVVPAGLAYGAEGYPPKVPPNATMVYELRIDNSHSTHVAQGH</sequence>
<dbReference type="Gene3D" id="3.10.50.40">
    <property type="match status" value="1"/>
</dbReference>
<dbReference type="EC" id="5.2.1.8" evidence="2 4"/>
<gene>
    <name evidence="9" type="ordered locus">ETA_02710</name>
</gene>
<feature type="region of interest" description="Disordered" evidence="6">
    <location>
        <begin position="287"/>
        <end position="320"/>
    </location>
</feature>
<keyword evidence="5" id="KW-0175">Coiled coil</keyword>
<protein>
    <recommendedName>
        <fullName evidence="2 4">peptidylprolyl isomerase</fullName>
        <ecNumber evidence="2 4">5.2.1.8</ecNumber>
    </recommendedName>
</protein>
<dbReference type="STRING" id="465817.ETA_02710"/>
<dbReference type="InterPro" id="IPR036944">
    <property type="entry name" value="PPIase_FKBP_N_sf"/>
</dbReference>
<dbReference type="KEGG" id="eta:ETA_02710"/>
<evidence type="ECO:0000256" key="1">
    <source>
        <dbReference type="ARBA" id="ARBA00000971"/>
    </source>
</evidence>
<keyword evidence="3 4" id="KW-0697">Rotamase</keyword>
<feature type="compositionally biased region" description="Polar residues" evidence="6">
    <location>
        <begin position="306"/>
        <end position="316"/>
    </location>
</feature>
<dbReference type="Pfam" id="PF00254">
    <property type="entry name" value="FKBP_C"/>
    <property type="match status" value="1"/>
</dbReference>
<dbReference type="SUPFAM" id="SSF54534">
    <property type="entry name" value="FKBP-like"/>
    <property type="match status" value="1"/>
</dbReference>
<keyword evidence="4 9" id="KW-0413">Isomerase</keyword>
<keyword evidence="7" id="KW-0732">Signal</keyword>
<evidence type="ECO:0000256" key="2">
    <source>
        <dbReference type="ARBA" id="ARBA00013194"/>
    </source>
</evidence>
<evidence type="ECO:0000256" key="6">
    <source>
        <dbReference type="SAM" id="MobiDB-lite"/>
    </source>
</evidence>
<feature type="signal peptide" evidence="7">
    <location>
        <begin position="1"/>
        <end position="25"/>
    </location>
</feature>
<feature type="domain" description="PPIase FKBP-type" evidence="8">
    <location>
        <begin position="452"/>
        <end position="538"/>
    </location>
</feature>
<dbReference type="eggNOG" id="COG0545">
    <property type="taxonomic scope" value="Bacteria"/>
</dbReference>
<dbReference type="InterPro" id="IPR001179">
    <property type="entry name" value="PPIase_FKBP_dom"/>
</dbReference>
<evidence type="ECO:0000313" key="10">
    <source>
        <dbReference type="Proteomes" id="UP000001726"/>
    </source>
</evidence>
<dbReference type="GO" id="GO:0003755">
    <property type="term" value="F:peptidyl-prolyl cis-trans isomerase activity"/>
    <property type="evidence" value="ECO:0007669"/>
    <property type="project" value="UniProtKB-KW"/>
</dbReference>
<organism evidence="9 10">
    <name type="scientific">Erwinia tasmaniensis (strain DSM 17950 / CFBP 7177 / CIP 109463 / NCPPB 4357 / Et1/99)</name>
    <dbReference type="NCBI Taxonomy" id="465817"/>
    <lineage>
        <taxon>Bacteria</taxon>
        <taxon>Pseudomonadati</taxon>
        <taxon>Pseudomonadota</taxon>
        <taxon>Gammaproteobacteria</taxon>
        <taxon>Enterobacterales</taxon>
        <taxon>Erwiniaceae</taxon>
        <taxon>Erwinia</taxon>
    </lineage>
</organism>
<dbReference type="PROSITE" id="PS50059">
    <property type="entry name" value="FKBP_PPIASE"/>
    <property type="match status" value="1"/>
</dbReference>
<dbReference type="Pfam" id="PF01346">
    <property type="entry name" value="FKBP_N"/>
    <property type="match status" value="1"/>
</dbReference>
<reference evidence="9 10" key="1">
    <citation type="journal article" date="2008" name="Environ. Microbiol.">
        <title>The genome of Erwinia tasmaniensis strain Et1/99, a non-pathogenic bacterium in the genus Erwinia.</title>
        <authorList>
            <person name="Kube M."/>
            <person name="Migdoll A.M."/>
            <person name="Mueller I."/>
            <person name="Kuhl H."/>
            <person name="Beck A."/>
            <person name="Reinhardt R."/>
            <person name="Geider K."/>
        </authorList>
    </citation>
    <scope>NUCLEOTIDE SEQUENCE [LARGE SCALE GENOMIC DNA]</scope>
    <source>
        <strain evidence="10">DSM 17950 / CFBP 7177 / CIP 109463 / NCPPB 4357 / Et1/99</strain>
    </source>
</reference>
<dbReference type="InterPro" id="IPR000774">
    <property type="entry name" value="PPIase_FKBP_N"/>
</dbReference>
<dbReference type="HOGENOM" id="CLU_033159_1_0_6"/>
<dbReference type="RefSeq" id="WP_012440037.1">
    <property type="nucleotide sequence ID" value="NC_010694.1"/>
</dbReference>
<proteinExistence type="predicted"/>
<evidence type="ECO:0000313" key="9">
    <source>
        <dbReference type="EMBL" id="CAO95317.1"/>
    </source>
</evidence>
<dbReference type="Proteomes" id="UP000001726">
    <property type="component" value="Chromosome"/>
</dbReference>
<evidence type="ECO:0000256" key="7">
    <source>
        <dbReference type="SAM" id="SignalP"/>
    </source>
</evidence>
<evidence type="ECO:0000256" key="4">
    <source>
        <dbReference type="PROSITE-ProRule" id="PRU00277"/>
    </source>
</evidence>
<evidence type="ECO:0000256" key="5">
    <source>
        <dbReference type="SAM" id="Coils"/>
    </source>
</evidence>
<dbReference type="Gene3D" id="1.10.287.460">
    <property type="entry name" value="Peptidyl-prolyl cis-trans isomerase, FKBP-type, N-terminal domain"/>
    <property type="match status" value="1"/>
</dbReference>
<dbReference type="EMBL" id="CU468135">
    <property type="protein sequence ID" value="CAO95317.1"/>
    <property type="molecule type" value="Genomic_DNA"/>
</dbReference>
<dbReference type="GO" id="GO:0006457">
    <property type="term" value="P:protein folding"/>
    <property type="evidence" value="ECO:0007669"/>
    <property type="project" value="InterPro"/>
</dbReference>
<evidence type="ECO:0000259" key="8">
    <source>
        <dbReference type="PROSITE" id="PS50059"/>
    </source>
</evidence>
<accession>B2VL72</accession>